<accession>A0A0E9Q3G8</accession>
<sequence length="51" mass="5306">MSASIGTTAVPVPHTHTLNCPPPLPPTHIVMDIHPLGDCGKLPLDLSCRPG</sequence>
<reference evidence="1" key="1">
    <citation type="submission" date="2014-11" db="EMBL/GenBank/DDBJ databases">
        <authorList>
            <person name="Amaro Gonzalez C."/>
        </authorList>
    </citation>
    <scope>NUCLEOTIDE SEQUENCE</scope>
</reference>
<reference evidence="1" key="2">
    <citation type="journal article" date="2015" name="Fish Shellfish Immunol.">
        <title>Early steps in the European eel (Anguilla anguilla)-Vibrio vulnificus interaction in the gills: Role of the RtxA13 toxin.</title>
        <authorList>
            <person name="Callol A."/>
            <person name="Pajuelo D."/>
            <person name="Ebbesson L."/>
            <person name="Teles M."/>
            <person name="MacKenzie S."/>
            <person name="Amaro C."/>
        </authorList>
    </citation>
    <scope>NUCLEOTIDE SEQUENCE</scope>
</reference>
<dbReference type="EMBL" id="GBXM01097702">
    <property type="protein sequence ID" value="JAH10875.1"/>
    <property type="molecule type" value="Transcribed_RNA"/>
</dbReference>
<dbReference type="AlphaFoldDB" id="A0A0E9Q3G8"/>
<evidence type="ECO:0000313" key="1">
    <source>
        <dbReference type="EMBL" id="JAH10875.1"/>
    </source>
</evidence>
<proteinExistence type="predicted"/>
<name>A0A0E9Q3G8_ANGAN</name>
<protein>
    <submittedName>
        <fullName evidence="1">Uncharacterized protein</fullName>
    </submittedName>
</protein>
<organism evidence="1">
    <name type="scientific">Anguilla anguilla</name>
    <name type="common">European freshwater eel</name>
    <name type="synonym">Muraena anguilla</name>
    <dbReference type="NCBI Taxonomy" id="7936"/>
    <lineage>
        <taxon>Eukaryota</taxon>
        <taxon>Metazoa</taxon>
        <taxon>Chordata</taxon>
        <taxon>Craniata</taxon>
        <taxon>Vertebrata</taxon>
        <taxon>Euteleostomi</taxon>
        <taxon>Actinopterygii</taxon>
        <taxon>Neopterygii</taxon>
        <taxon>Teleostei</taxon>
        <taxon>Anguilliformes</taxon>
        <taxon>Anguillidae</taxon>
        <taxon>Anguilla</taxon>
    </lineage>
</organism>